<keyword evidence="4" id="KW-0297">G-protein coupled receptor</keyword>
<dbReference type="Pfam" id="PF00001">
    <property type="entry name" value="7tm_1"/>
    <property type="match status" value="1"/>
</dbReference>
<evidence type="ECO:0000256" key="3">
    <source>
        <dbReference type="ARBA" id="ARBA00022989"/>
    </source>
</evidence>
<evidence type="ECO:0000256" key="6">
    <source>
        <dbReference type="ARBA" id="ARBA00023170"/>
    </source>
</evidence>
<evidence type="ECO:0000256" key="4">
    <source>
        <dbReference type="ARBA" id="ARBA00023040"/>
    </source>
</evidence>
<comment type="subcellular location">
    <subcellularLocation>
        <location evidence="1">Membrane</location>
        <topology evidence="1">Multi-pass membrane protein</topology>
    </subcellularLocation>
</comment>
<dbReference type="Proteomes" id="UP001159428">
    <property type="component" value="Unassembled WGS sequence"/>
</dbReference>
<evidence type="ECO:0000256" key="8">
    <source>
        <dbReference type="SAM" id="Phobius"/>
    </source>
</evidence>
<dbReference type="InterPro" id="IPR050125">
    <property type="entry name" value="GPCR_opsins"/>
</dbReference>
<feature type="transmembrane region" description="Helical" evidence="8">
    <location>
        <begin position="52"/>
        <end position="73"/>
    </location>
</feature>
<protein>
    <recommendedName>
        <fullName evidence="9">G-protein coupled receptors family 1 profile domain-containing protein</fullName>
    </recommendedName>
</protein>
<dbReference type="CDD" id="cd14969">
    <property type="entry name" value="7tmA_Opsins_type2_animals"/>
    <property type="match status" value="1"/>
</dbReference>
<feature type="transmembrane region" description="Helical" evidence="8">
    <location>
        <begin position="93"/>
        <end position="113"/>
    </location>
</feature>
<dbReference type="GO" id="GO:0004930">
    <property type="term" value="F:G protein-coupled receptor activity"/>
    <property type="evidence" value="ECO:0007669"/>
    <property type="project" value="UniProtKB-KW"/>
</dbReference>
<dbReference type="EMBL" id="CALNXJ010000001">
    <property type="protein sequence ID" value="CAH3031853.1"/>
    <property type="molecule type" value="Genomic_DNA"/>
</dbReference>
<evidence type="ECO:0000259" key="9">
    <source>
        <dbReference type="PROSITE" id="PS50262"/>
    </source>
</evidence>
<feature type="domain" description="G-protein coupled receptors family 1 profile" evidence="9">
    <location>
        <begin position="32"/>
        <end position="285"/>
    </location>
</feature>
<feature type="transmembrane region" description="Helical" evidence="8">
    <location>
        <begin position="179"/>
        <end position="200"/>
    </location>
</feature>
<reference evidence="10 11" key="1">
    <citation type="submission" date="2022-05" db="EMBL/GenBank/DDBJ databases">
        <authorList>
            <consortium name="Genoscope - CEA"/>
            <person name="William W."/>
        </authorList>
    </citation>
    <scope>NUCLEOTIDE SEQUENCE [LARGE SCALE GENOMIC DNA]</scope>
</reference>
<feature type="transmembrane region" description="Helical" evidence="8">
    <location>
        <begin position="230"/>
        <end position="252"/>
    </location>
</feature>
<dbReference type="InterPro" id="IPR000276">
    <property type="entry name" value="GPCR_Rhodpsn"/>
</dbReference>
<proteinExistence type="predicted"/>
<dbReference type="InterPro" id="IPR017452">
    <property type="entry name" value="GPCR_Rhodpsn_7TM"/>
</dbReference>
<accession>A0AAU9VL34</accession>
<gene>
    <name evidence="10" type="ORF">PMEA_00000671</name>
</gene>
<sequence>MTSHDEETFTGNSVFWSYSVIMFLILLFGFFGNLFTIIVLRHREHRKKSITPLMMNLAVADLMIVVFGYPAVISNNMQGQMMRTGGPLCIWSGFINGITGITSIGTLTAMSGVVYQTIKRNNPSYSIPNRQNLVLIMGAWLYGFVALLPPLIGWNRFVPGKAGLSCAPDWTTQDLVSTVYIVLLVAGGFFIPFIMITTFLTMTHRLLRRFPVPLDPFILAQRRRYQQRTVLMIIATMVAFLLSWSPYCIVSFTATIKGHHVLTSGEAEIPELMAKASVVYNPIVYIIMNERFRRTLVRIIIGNNRPRVAPDEATDHNFIISAPRNFGRENNLVITTTAEI</sequence>
<dbReference type="PRINTS" id="PR00237">
    <property type="entry name" value="GPCRRHODOPSN"/>
</dbReference>
<keyword evidence="7" id="KW-0807">Transducer</keyword>
<dbReference type="PROSITE" id="PS50262">
    <property type="entry name" value="G_PROTEIN_RECEP_F1_2"/>
    <property type="match status" value="1"/>
</dbReference>
<name>A0AAU9VL34_9CNID</name>
<evidence type="ECO:0000256" key="5">
    <source>
        <dbReference type="ARBA" id="ARBA00023136"/>
    </source>
</evidence>
<evidence type="ECO:0000256" key="2">
    <source>
        <dbReference type="ARBA" id="ARBA00022692"/>
    </source>
</evidence>
<keyword evidence="5 8" id="KW-0472">Membrane</keyword>
<organism evidence="10 11">
    <name type="scientific">Pocillopora meandrina</name>
    <dbReference type="NCBI Taxonomy" id="46732"/>
    <lineage>
        <taxon>Eukaryota</taxon>
        <taxon>Metazoa</taxon>
        <taxon>Cnidaria</taxon>
        <taxon>Anthozoa</taxon>
        <taxon>Hexacorallia</taxon>
        <taxon>Scleractinia</taxon>
        <taxon>Astrocoeniina</taxon>
        <taxon>Pocilloporidae</taxon>
        <taxon>Pocillopora</taxon>
    </lineage>
</organism>
<evidence type="ECO:0000313" key="10">
    <source>
        <dbReference type="EMBL" id="CAH3031853.1"/>
    </source>
</evidence>
<keyword evidence="3 8" id="KW-1133">Transmembrane helix</keyword>
<keyword evidence="6" id="KW-0675">Receptor</keyword>
<feature type="transmembrane region" description="Helical" evidence="8">
    <location>
        <begin position="133"/>
        <end position="152"/>
    </location>
</feature>
<dbReference type="Gene3D" id="1.20.1070.10">
    <property type="entry name" value="Rhodopsin 7-helix transmembrane proteins"/>
    <property type="match status" value="1"/>
</dbReference>
<dbReference type="AlphaFoldDB" id="A0AAU9VL34"/>
<evidence type="ECO:0000256" key="1">
    <source>
        <dbReference type="ARBA" id="ARBA00004141"/>
    </source>
</evidence>
<evidence type="ECO:0000313" key="11">
    <source>
        <dbReference type="Proteomes" id="UP001159428"/>
    </source>
</evidence>
<dbReference type="PANTHER" id="PTHR24240">
    <property type="entry name" value="OPSIN"/>
    <property type="match status" value="1"/>
</dbReference>
<dbReference type="SUPFAM" id="SSF81321">
    <property type="entry name" value="Family A G protein-coupled receptor-like"/>
    <property type="match status" value="1"/>
</dbReference>
<feature type="transmembrane region" description="Helical" evidence="8">
    <location>
        <begin position="15"/>
        <end position="40"/>
    </location>
</feature>
<evidence type="ECO:0000256" key="7">
    <source>
        <dbReference type="ARBA" id="ARBA00023224"/>
    </source>
</evidence>
<dbReference type="GO" id="GO:0016020">
    <property type="term" value="C:membrane"/>
    <property type="evidence" value="ECO:0007669"/>
    <property type="project" value="UniProtKB-SubCell"/>
</dbReference>
<keyword evidence="11" id="KW-1185">Reference proteome</keyword>
<keyword evidence="2 8" id="KW-0812">Transmembrane</keyword>
<comment type="caution">
    <text evidence="10">The sequence shown here is derived from an EMBL/GenBank/DDBJ whole genome shotgun (WGS) entry which is preliminary data.</text>
</comment>